<feature type="transmembrane region" description="Helical" evidence="1">
    <location>
        <begin position="83"/>
        <end position="106"/>
    </location>
</feature>
<dbReference type="InterPro" id="IPR021055">
    <property type="entry name" value="T4BSS_IcmL/DotI"/>
</dbReference>
<keyword evidence="1" id="KW-0812">Transmembrane</keyword>
<accession>A0A5K8A2P6</accession>
<evidence type="ECO:0000256" key="1">
    <source>
        <dbReference type="SAM" id="Phobius"/>
    </source>
</evidence>
<dbReference type="RefSeq" id="WP_155326346.1">
    <property type="nucleotide sequence ID" value="NZ_AP021877.1"/>
</dbReference>
<dbReference type="Proteomes" id="UP000425960">
    <property type="component" value="Plasmid Do28_1"/>
</dbReference>
<dbReference type="CDD" id="cd16385">
    <property type="entry name" value="IcmL"/>
    <property type="match status" value="1"/>
</dbReference>
<evidence type="ECO:0000313" key="3">
    <source>
        <dbReference type="Proteomes" id="UP000425960"/>
    </source>
</evidence>
<reference evidence="2 3" key="1">
    <citation type="submission" date="2019-11" db="EMBL/GenBank/DDBJ databases">
        <title>Comparative genomics of hydrocarbon-degrading Desulfosarcina strains.</title>
        <authorList>
            <person name="Watanabe M."/>
            <person name="Kojima H."/>
            <person name="Fukui M."/>
        </authorList>
    </citation>
    <scope>NUCLEOTIDE SEQUENCE [LARGE SCALE GENOMIC DNA]</scope>
    <source>
        <strain evidence="2 3">28bB2T</strain>
        <plasmid evidence="3">do28_1 dna</plasmid>
    </source>
</reference>
<dbReference type="AlphaFoldDB" id="A0A5K8A2P6"/>
<sequence>MKDWLKIKAKLFKKESPDKLQKPQLKVVKKDFDQEPEPAPAELTKKSLIDLTELLKEIKGLKAGATAVVLQESWYRDQYKRTLMICLVISILLLGSLIANTMQIFFKPEPKYFATTNDFRLAELTPLDQPVVSQIGLLNWTTETITRTFTLDFSNWRRQLMEVRSRYSNTAFKQLVKSLEDSGNLAMIKNQRLVTSCTITEAPVILAKGIVKGKMTWKIEFPMLVSYESSKGVENTQKLLVNTIVQRADTTKKAEGIHIIQLLMRNR</sequence>
<proteinExistence type="predicted"/>
<evidence type="ECO:0000313" key="2">
    <source>
        <dbReference type="EMBL" id="BBO86767.1"/>
    </source>
</evidence>
<keyword evidence="2" id="KW-0614">Plasmid</keyword>
<keyword evidence="1" id="KW-1133">Transmembrane helix</keyword>
<dbReference type="Pfam" id="PF11393">
    <property type="entry name" value="T4BSS_DotI_IcmL"/>
    <property type="match status" value="1"/>
</dbReference>
<name>A0A5K8A2P6_9BACT</name>
<gene>
    <name evidence="2" type="ORF">DSCO28_73330</name>
</gene>
<evidence type="ECO:0008006" key="4">
    <source>
        <dbReference type="Google" id="ProtNLM"/>
    </source>
</evidence>
<geneLocation type="plasmid" evidence="3">
    <name>do28_1 dna</name>
</geneLocation>
<protein>
    <recommendedName>
        <fullName evidence="4">Type IV secretion system protein IcmL</fullName>
    </recommendedName>
</protein>
<organism evidence="2 3">
    <name type="scientific">Desulfosarcina ovata subsp. sediminis</name>
    <dbReference type="NCBI Taxonomy" id="885957"/>
    <lineage>
        <taxon>Bacteria</taxon>
        <taxon>Pseudomonadati</taxon>
        <taxon>Thermodesulfobacteriota</taxon>
        <taxon>Desulfobacteria</taxon>
        <taxon>Desulfobacterales</taxon>
        <taxon>Desulfosarcinaceae</taxon>
        <taxon>Desulfosarcina</taxon>
    </lineage>
</organism>
<keyword evidence="1" id="KW-0472">Membrane</keyword>
<dbReference type="EMBL" id="AP021877">
    <property type="protein sequence ID" value="BBO86767.1"/>
    <property type="molecule type" value="Genomic_DNA"/>
</dbReference>
<dbReference type="KEGG" id="dov:DSCO28_73330"/>